<dbReference type="InParanoid" id="A0A251TK05"/>
<name>A0A251TK05_HELAN</name>
<dbReference type="Proteomes" id="UP000215914">
    <property type="component" value="Chromosome 10"/>
</dbReference>
<dbReference type="PANTHER" id="PTHR46554">
    <property type="entry name" value="MEDIATOR OF RNA POLYMERASE II TRANSCRIPTION SUBUNIT 26A-RELATED"/>
    <property type="match status" value="1"/>
</dbReference>
<sequence>MLNPHSLTTTGSRIASYRLHSRCWLKDSYHDLFVPEVSENTPESMNPSVVDEEEGLPSPPLDDLAFLNPHSMSLELSEFFDGGMIMEVNAQKNENHNNRKPPVEKQNVTKWKPHKPLNRETMVPNRTVVKPVNNQLIFAGHGHHHLNQGTPYQHGATRVPPGKQRVADMVQLPGSRLPDCTHTCGSCSRRENHVLFNFTMH</sequence>
<dbReference type="EMBL" id="CM007899">
    <property type="protein sequence ID" value="OTG10916.1"/>
    <property type="molecule type" value="Genomic_DNA"/>
</dbReference>
<evidence type="ECO:0000313" key="1">
    <source>
        <dbReference type="EMBL" id="OTG10916.1"/>
    </source>
</evidence>
<reference evidence="2" key="1">
    <citation type="journal article" date="2017" name="Nature">
        <title>The sunflower genome provides insights into oil metabolism, flowering and Asterid evolution.</title>
        <authorList>
            <person name="Badouin H."/>
            <person name="Gouzy J."/>
            <person name="Grassa C.J."/>
            <person name="Murat F."/>
            <person name="Staton S.E."/>
            <person name="Cottret L."/>
            <person name="Lelandais-Briere C."/>
            <person name="Owens G.L."/>
            <person name="Carrere S."/>
            <person name="Mayjonade B."/>
            <person name="Legrand L."/>
            <person name="Gill N."/>
            <person name="Kane N.C."/>
            <person name="Bowers J.E."/>
            <person name="Hubner S."/>
            <person name="Bellec A."/>
            <person name="Berard A."/>
            <person name="Berges H."/>
            <person name="Blanchet N."/>
            <person name="Boniface M.C."/>
            <person name="Brunel D."/>
            <person name="Catrice O."/>
            <person name="Chaidir N."/>
            <person name="Claudel C."/>
            <person name="Donnadieu C."/>
            <person name="Faraut T."/>
            <person name="Fievet G."/>
            <person name="Helmstetter N."/>
            <person name="King M."/>
            <person name="Knapp S.J."/>
            <person name="Lai Z."/>
            <person name="Le Paslier M.C."/>
            <person name="Lippi Y."/>
            <person name="Lorenzon L."/>
            <person name="Mandel J.R."/>
            <person name="Marage G."/>
            <person name="Marchand G."/>
            <person name="Marquand E."/>
            <person name="Bret-Mestries E."/>
            <person name="Morien E."/>
            <person name="Nambeesan S."/>
            <person name="Nguyen T."/>
            <person name="Pegot-Espagnet P."/>
            <person name="Pouilly N."/>
            <person name="Raftis F."/>
            <person name="Sallet E."/>
            <person name="Schiex T."/>
            <person name="Thomas J."/>
            <person name="Vandecasteele C."/>
            <person name="Vares D."/>
            <person name="Vear F."/>
            <person name="Vautrin S."/>
            <person name="Crespi M."/>
            <person name="Mangin B."/>
            <person name="Burke J.M."/>
            <person name="Salse J."/>
            <person name="Munos S."/>
            <person name="Vincourt P."/>
            <person name="Rieseberg L.H."/>
            <person name="Langlade N.B."/>
        </authorList>
    </citation>
    <scope>NUCLEOTIDE SEQUENCE [LARGE SCALE GENOMIC DNA]</scope>
    <source>
        <strain evidence="2">cv. SF193</strain>
    </source>
</reference>
<organism evidence="1 2">
    <name type="scientific">Helianthus annuus</name>
    <name type="common">Common sunflower</name>
    <dbReference type="NCBI Taxonomy" id="4232"/>
    <lineage>
        <taxon>Eukaryota</taxon>
        <taxon>Viridiplantae</taxon>
        <taxon>Streptophyta</taxon>
        <taxon>Embryophyta</taxon>
        <taxon>Tracheophyta</taxon>
        <taxon>Spermatophyta</taxon>
        <taxon>Magnoliopsida</taxon>
        <taxon>eudicotyledons</taxon>
        <taxon>Gunneridae</taxon>
        <taxon>Pentapetalae</taxon>
        <taxon>asterids</taxon>
        <taxon>campanulids</taxon>
        <taxon>Asterales</taxon>
        <taxon>Asteraceae</taxon>
        <taxon>Asteroideae</taxon>
        <taxon>Heliantheae alliance</taxon>
        <taxon>Heliantheae</taxon>
        <taxon>Helianthus</taxon>
    </lineage>
</organism>
<evidence type="ECO:0000313" key="2">
    <source>
        <dbReference type="Proteomes" id="UP000215914"/>
    </source>
</evidence>
<dbReference type="STRING" id="4232.A0A251TK05"/>
<dbReference type="AlphaFoldDB" id="A0A251TK05"/>
<gene>
    <name evidence="1" type="ORF">HannXRQ_Chr10g0293031</name>
</gene>
<keyword evidence="2" id="KW-1185">Reference proteome</keyword>
<proteinExistence type="predicted"/>
<protein>
    <submittedName>
        <fullName evidence="1">Uncharacterized protein</fullName>
    </submittedName>
</protein>
<dbReference type="PANTHER" id="PTHR46554:SF9">
    <property type="entry name" value="TRANSCRIPTION FACTOR IIS-RELATED"/>
    <property type="match status" value="1"/>
</dbReference>
<accession>A0A251TK05</accession>